<dbReference type="RefSeq" id="WP_057752149.1">
    <property type="nucleotide sequence ID" value="NZ_AZER01000024.1"/>
</dbReference>
<reference evidence="1 2" key="1">
    <citation type="journal article" date="2015" name="Genome Announc.">
        <title>Expanding the biotechnology potential of lactobacilli through comparative genomics of 213 strains and associated genera.</title>
        <authorList>
            <person name="Sun Z."/>
            <person name="Harris H.M."/>
            <person name="McCann A."/>
            <person name="Guo C."/>
            <person name="Argimon S."/>
            <person name="Zhang W."/>
            <person name="Yang X."/>
            <person name="Jeffery I.B."/>
            <person name="Cooney J.C."/>
            <person name="Kagawa T.F."/>
            <person name="Liu W."/>
            <person name="Song Y."/>
            <person name="Salvetti E."/>
            <person name="Wrobel A."/>
            <person name="Rasinkangas P."/>
            <person name="Parkhill J."/>
            <person name="Rea M.C."/>
            <person name="O'Sullivan O."/>
            <person name="Ritari J."/>
            <person name="Douillard F.P."/>
            <person name="Paul Ross R."/>
            <person name="Yang R."/>
            <person name="Briner A.E."/>
            <person name="Felis G.E."/>
            <person name="de Vos W.M."/>
            <person name="Barrangou R."/>
            <person name="Klaenhammer T.R."/>
            <person name="Caufield P.W."/>
            <person name="Cui Y."/>
            <person name="Zhang H."/>
            <person name="O'Toole P.W."/>
        </authorList>
    </citation>
    <scope>NUCLEOTIDE SEQUENCE [LARGE SCALE GENOMIC DNA]</scope>
    <source>
        <strain evidence="1 2">DSM 13145</strain>
    </source>
</reference>
<dbReference type="OrthoDB" id="5244671at2"/>
<keyword evidence="2" id="KW-1185">Reference proteome</keyword>
<dbReference type="PATRIC" id="fig|1423746.3.peg.1300"/>
<dbReference type="EMBL" id="AZER01000024">
    <property type="protein sequence ID" value="KRL26140.1"/>
    <property type="molecule type" value="Genomic_DNA"/>
</dbReference>
<gene>
    <name evidence="1" type="ORF">FD27_GL001276</name>
</gene>
<evidence type="ECO:0000313" key="2">
    <source>
        <dbReference type="Proteomes" id="UP000051445"/>
    </source>
</evidence>
<name>A0A0R1P273_9LACO</name>
<dbReference type="AlphaFoldDB" id="A0A0R1P273"/>
<proteinExistence type="predicted"/>
<evidence type="ECO:0000313" key="1">
    <source>
        <dbReference type="EMBL" id="KRL26140.1"/>
    </source>
</evidence>
<organism evidence="1 2">
    <name type="scientific">Limosilactobacillus frumenti DSM 13145</name>
    <dbReference type="NCBI Taxonomy" id="1423746"/>
    <lineage>
        <taxon>Bacteria</taxon>
        <taxon>Bacillati</taxon>
        <taxon>Bacillota</taxon>
        <taxon>Bacilli</taxon>
        <taxon>Lactobacillales</taxon>
        <taxon>Lactobacillaceae</taxon>
        <taxon>Limosilactobacillus</taxon>
    </lineage>
</organism>
<dbReference type="Proteomes" id="UP000051445">
    <property type="component" value="Unassembled WGS sequence"/>
</dbReference>
<comment type="caution">
    <text evidence="1">The sequence shown here is derived from an EMBL/GenBank/DDBJ whole genome shotgun (WGS) entry which is preliminary data.</text>
</comment>
<sequence length="68" mass="7937">MSKYNHLWEAIAQSHQEHLVIPFAKVTKLAGVPLDHSFLNYKHELLDYGYQVDKISLKKQEILISKCQ</sequence>
<accession>A0A0R1P273</accession>
<dbReference type="STRING" id="1423746.FD27_GL001276"/>
<protein>
    <submittedName>
        <fullName evidence="1">Uncharacterized protein</fullName>
    </submittedName>
</protein>